<proteinExistence type="predicted"/>
<protein>
    <submittedName>
        <fullName evidence="1">Aminoglycoside phosphotransferase family protein</fullName>
    </submittedName>
</protein>
<dbReference type="SUPFAM" id="SSF56112">
    <property type="entry name" value="Protein kinase-like (PK-like)"/>
    <property type="match status" value="1"/>
</dbReference>
<dbReference type="RefSeq" id="WP_380729700.1">
    <property type="nucleotide sequence ID" value="NZ_JBHTLK010000323.1"/>
</dbReference>
<dbReference type="Pfam" id="PF04655">
    <property type="entry name" value="APH_6_hur"/>
    <property type="match status" value="1"/>
</dbReference>
<comment type="caution">
    <text evidence="1">The sequence shown here is derived from an EMBL/GenBank/DDBJ whole genome shotgun (WGS) entry which is preliminary data.</text>
</comment>
<dbReference type="Proteomes" id="UP001597168">
    <property type="component" value="Unassembled WGS sequence"/>
</dbReference>
<evidence type="ECO:0000313" key="1">
    <source>
        <dbReference type="EMBL" id="MFD1152104.1"/>
    </source>
</evidence>
<dbReference type="InterPro" id="IPR011009">
    <property type="entry name" value="Kinase-like_dom_sf"/>
</dbReference>
<dbReference type="InterPro" id="IPR006748">
    <property type="entry name" value="NH2Glyco/OHUrea_AB-resist_kin"/>
</dbReference>
<sequence length="294" mass="31870">MPPEFARWRAQVEGEAGREWVAGLPDLVDRLCARWRLTPDDTPPLHGGLGLVVLVHRGDVPCALKVSQLEDATVDEALALTTWDGRGAVRLHEADPEVGALLLERLDPAKSLHDLDLRSAAEVAGGLIRRLAVPAPAGVRPLAGIADVMVEHLPRRQRALGDPVPRRWVDAARGFAAELGAVDHDVLVHADLHYGNVLAGDREPWLAVDARAVRGRPEFSVPELMWTRADDGALDSDTAVRRLLAVIVAAGELDADAAHGWVVARCVDYWLWGLENGLTIDPARCRKVLSALLS</sequence>
<accession>A0ABW3R4X8</accession>
<gene>
    <name evidence="1" type="ORF">ACFQ3T_33615</name>
</gene>
<reference evidence="2" key="1">
    <citation type="journal article" date="2019" name="Int. J. Syst. Evol. Microbiol.">
        <title>The Global Catalogue of Microorganisms (GCM) 10K type strain sequencing project: providing services to taxonomists for standard genome sequencing and annotation.</title>
        <authorList>
            <consortium name="The Broad Institute Genomics Platform"/>
            <consortium name="The Broad Institute Genome Sequencing Center for Infectious Disease"/>
            <person name="Wu L."/>
            <person name="Ma J."/>
        </authorList>
    </citation>
    <scope>NUCLEOTIDE SEQUENCE [LARGE SCALE GENOMIC DNA]</scope>
    <source>
        <strain evidence="2">CCUG 60214</strain>
    </source>
</reference>
<organism evidence="1 2">
    <name type="scientific">Saccharothrix hoggarensis</name>
    <dbReference type="NCBI Taxonomy" id="913853"/>
    <lineage>
        <taxon>Bacteria</taxon>
        <taxon>Bacillati</taxon>
        <taxon>Actinomycetota</taxon>
        <taxon>Actinomycetes</taxon>
        <taxon>Pseudonocardiales</taxon>
        <taxon>Pseudonocardiaceae</taxon>
        <taxon>Saccharothrix</taxon>
    </lineage>
</organism>
<name>A0ABW3R4X8_9PSEU</name>
<evidence type="ECO:0000313" key="2">
    <source>
        <dbReference type="Proteomes" id="UP001597168"/>
    </source>
</evidence>
<keyword evidence="2" id="KW-1185">Reference proteome</keyword>
<dbReference type="EMBL" id="JBHTLK010000323">
    <property type="protein sequence ID" value="MFD1152104.1"/>
    <property type="molecule type" value="Genomic_DNA"/>
</dbReference>